<dbReference type="AlphaFoldDB" id="A0A913XHC4"/>
<feature type="transmembrane region" description="Helical" evidence="7">
    <location>
        <begin position="189"/>
        <end position="208"/>
    </location>
</feature>
<dbReference type="EnsemblMetazoa" id="XM_021048591.2">
    <property type="protein sequence ID" value="XP_020904250.2"/>
    <property type="gene ID" value="LOC110242578"/>
</dbReference>
<feature type="transmembrane region" description="Helical" evidence="7">
    <location>
        <begin position="284"/>
        <end position="302"/>
    </location>
</feature>
<keyword evidence="3" id="KW-0813">Transport</keyword>
<dbReference type="PANTHER" id="PTHR10981">
    <property type="entry name" value="BATTENIN"/>
    <property type="match status" value="1"/>
</dbReference>
<comment type="subcellular location">
    <subcellularLocation>
        <location evidence="1">Endomembrane system</location>
        <topology evidence="1">Multi-pass membrane protein</topology>
    </subcellularLocation>
    <subcellularLocation>
        <location evidence="7">Lysosome membrane</location>
        <topology evidence="7">Multi-pass membrane protein</topology>
    </subcellularLocation>
</comment>
<organism evidence="8 9">
    <name type="scientific">Exaiptasia diaphana</name>
    <name type="common">Tropical sea anemone</name>
    <name type="synonym">Aiptasia pulchella</name>
    <dbReference type="NCBI Taxonomy" id="2652724"/>
    <lineage>
        <taxon>Eukaryota</taxon>
        <taxon>Metazoa</taxon>
        <taxon>Cnidaria</taxon>
        <taxon>Anthozoa</taxon>
        <taxon>Hexacorallia</taxon>
        <taxon>Actiniaria</taxon>
        <taxon>Aiptasiidae</taxon>
        <taxon>Exaiptasia</taxon>
    </lineage>
</organism>
<dbReference type="RefSeq" id="XP_020904250.2">
    <property type="nucleotide sequence ID" value="XM_021048591.2"/>
</dbReference>
<keyword evidence="6 7" id="KW-0472">Membrane</keyword>
<evidence type="ECO:0000313" key="9">
    <source>
        <dbReference type="Proteomes" id="UP000887567"/>
    </source>
</evidence>
<dbReference type="Gene3D" id="1.20.1250.20">
    <property type="entry name" value="MFS general substrate transporter like domains"/>
    <property type="match status" value="1"/>
</dbReference>
<dbReference type="SUPFAM" id="SSF103473">
    <property type="entry name" value="MFS general substrate transporter"/>
    <property type="match status" value="1"/>
</dbReference>
<keyword evidence="9" id="KW-1185">Reference proteome</keyword>
<dbReference type="PANTHER" id="PTHR10981:SF0">
    <property type="entry name" value="BATTENIN"/>
    <property type="match status" value="1"/>
</dbReference>
<keyword evidence="4 7" id="KW-0812">Transmembrane</keyword>
<dbReference type="GeneID" id="110242578"/>
<feature type="transmembrane region" description="Helical" evidence="7">
    <location>
        <begin position="322"/>
        <end position="341"/>
    </location>
</feature>
<feature type="transmembrane region" description="Helical" evidence="7">
    <location>
        <begin position="245"/>
        <end position="272"/>
    </location>
</feature>
<protein>
    <recommendedName>
        <fullName evidence="7">Battenin</fullName>
    </recommendedName>
</protein>
<dbReference type="InterPro" id="IPR003492">
    <property type="entry name" value="Battenin_disease_Cln3"/>
</dbReference>
<comment type="similarity">
    <text evidence="2 7">Belongs to the battenin family.</text>
</comment>
<accession>A0A913XHC4</accession>
<keyword evidence="7" id="KW-0458">Lysosome</keyword>
<reference evidence="8" key="1">
    <citation type="submission" date="2022-11" db="UniProtKB">
        <authorList>
            <consortium name="EnsemblMetazoa"/>
        </authorList>
    </citation>
    <scope>IDENTIFICATION</scope>
</reference>
<evidence type="ECO:0000313" key="8">
    <source>
        <dbReference type="EnsemblMetazoa" id="XP_020904250.2"/>
    </source>
</evidence>
<evidence type="ECO:0000256" key="7">
    <source>
        <dbReference type="RuleBase" id="RU361113"/>
    </source>
</evidence>
<dbReference type="PRINTS" id="PR01315">
    <property type="entry name" value="BATTENIN"/>
</dbReference>
<evidence type="ECO:0000256" key="2">
    <source>
        <dbReference type="ARBA" id="ARBA00007467"/>
    </source>
</evidence>
<name>A0A913XHC4_EXADI</name>
<feature type="transmembrane region" description="Helical" evidence="7">
    <location>
        <begin position="127"/>
        <end position="149"/>
    </location>
</feature>
<dbReference type="GO" id="GO:0051453">
    <property type="term" value="P:regulation of intracellular pH"/>
    <property type="evidence" value="ECO:0007669"/>
    <property type="project" value="TreeGrafter"/>
</dbReference>
<evidence type="ECO:0000256" key="4">
    <source>
        <dbReference type="ARBA" id="ARBA00022692"/>
    </source>
</evidence>
<feature type="transmembrane region" description="Helical" evidence="7">
    <location>
        <begin position="156"/>
        <end position="177"/>
    </location>
</feature>
<feature type="transmembrane region" description="Helical" evidence="7">
    <location>
        <begin position="40"/>
        <end position="58"/>
    </location>
</feature>
<feature type="transmembrane region" description="Helical" evidence="7">
    <location>
        <begin position="103"/>
        <end position="121"/>
    </location>
</feature>
<feature type="transmembrane region" description="Helical" evidence="7">
    <location>
        <begin position="78"/>
        <end position="96"/>
    </location>
</feature>
<proteinExistence type="inferred from homology"/>
<dbReference type="Pfam" id="PF02487">
    <property type="entry name" value="CLN3"/>
    <property type="match status" value="2"/>
</dbReference>
<dbReference type="OrthoDB" id="5969655at2759"/>
<dbReference type="InterPro" id="IPR036259">
    <property type="entry name" value="MFS_trans_sf"/>
</dbReference>
<evidence type="ECO:0000256" key="5">
    <source>
        <dbReference type="ARBA" id="ARBA00022989"/>
    </source>
</evidence>
<dbReference type="KEGG" id="epa:110242578"/>
<dbReference type="GO" id="GO:0005765">
    <property type="term" value="C:lysosomal membrane"/>
    <property type="evidence" value="ECO:0007669"/>
    <property type="project" value="UniProtKB-SubCell"/>
</dbReference>
<evidence type="ECO:0000256" key="3">
    <source>
        <dbReference type="ARBA" id="ARBA00022448"/>
    </source>
</evidence>
<evidence type="ECO:0000256" key="1">
    <source>
        <dbReference type="ARBA" id="ARBA00004127"/>
    </source>
</evidence>
<keyword evidence="5 7" id="KW-1133">Transmembrane helix</keyword>
<dbReference type="CDD" id="cd06174">
    <property type="entry name" value="MFS"/>
    <property type="match status" value="1"/>
</dbReference>
<evidence type="ECO:0000256" key="6">
    <source>
        <dbReference type="ARBA" id="ARBA00023136"/>
    </source>
</evidence>
<feature type="transmembrane region" description="Helical" evidence="7">
    <location>
        <begin position="347"/>
        <end position="373"/>
    </location>
</feature>
<dbReference type="GO" id="GO:0012505">
    <property type="term" value="C:endomembrane system"/>
    <property type="evidence" value="ECO:0007669"/>
    <property type="project" value="UniProtKB-SubCell"/>
</dbReference>
<sequence>MENSRTRSTQNLLLQDDELEHQHAGQESVQSSRLGESPKVIAIFCSFGFMACFTAGIILTSAEDILANNSTEQTGMVWVVYSIPFIVFTAFIAWSFDRVSTDIFIVAFFPLMVFGIVLLVLPKVTWLKLVGVFLIGTVDCTSEIAALALTAYFDKIAIMAFGIGSGFSYVLSPLYYTAMTSWFQIHPKIVLMTLALHPVGFLSGYALLEKRRDKCRFQSLLSTNIKTLEATDFLPLKTKLRQTCVLLPAIMEIFLSFLFNDVVVSGITTSIVFKNSPFSPADHYKYYMLSSFAGLCLGRAYLGIVELIKPGWADKILIRRTWLLVALAMCHMIILVLASIYRFLPNVWVTMILVFSLGFWSEAVFTNITVILGEQEDSRVRELSLGMSVYGISLGNLVGSVLAKYIEKPLVAHCISALKSVRLCFTRNL</sequence>
<dbReference type="Proteomes" id="UP000887567">
    <property type="component" value="Unplaced"/>
</dbReference>